<name>A0A7S4VBZ0_9STRA</name>
<proteinExistence type="predicted"/>
<reference evidence="2" key="1">
    <citation type="submission" date="2021-01" db="EMBL/GenBank/DDBJ databases">
        <authorList>
            <person name="Corre E."/>
            <person name="Pelletier E."/>
            <person name="Niang G."/>
            <person name="Scheremetjew M."/>
            <person name="Finn R."/>
            <person name="Kale V."/>
            <person name="Holt S."/>
            <person name="Cochrane G."/>
            <person name="Meng A."/>
            <person name="Brown T."/>
            <person name="Cohen L."/>
        </authorList>
    </citation>
    <scope>NUCLEOTIDE SEQUENCE</scope>
    <source>
        <strain evidence="2">GSO104</strain>
    </source>
</reference>
<evidence type="ECO:0000256" key="1">
    <source>
        <dbReference type="SAM" id="MobiDB-lite"/>
    </source>
</evidence>
<gene>
    <name evidence="2" type="ORF">DBRI00130_LOCUS21726</name>
</gene>
<dbReference type="EMBL" id="HBNS01027634">
    <property type="protein sequence ID" value="CAE4620209.1"/>
    <property type="molecule type" value="Transcribed_RNA"/>
</dbReference>
<feature type="compositionally biased region" description="Acidic residues" evidence="1">
    <location>
        <begin position="317"/>
        <end position="329"/>
    </location>
</feature>
<sequence length="591" mass="66933">MCYPQHVGGHVTFGHIHNLEDFESSEVHFSIISTLMITCSDIHVSLFSPFIACSSVCVSKKSDPMSSLLGYNHIKGDWREHVSDNPSDHSTYNVVIVFGKKLVRDQVTVEYASRIRALAKLFKENVDDDGTATTPFRPSLVCFAGPVRKGNHVPDADAGYIFFRHMCESQSIDLSGVDVFIDSQSKSEARAMQRIADEVRSKYVPKWLDLSSVFESRKDEYGLERSAPRKKVNLHFTLVSTEYHLCNMNDVHHRSPRQSALKSLQGLEDGLTIPSFSRRSSSSQDGYSPWSPHSGNGYSVGGRVYGNAYGSVGSYSDYEEEDEEEDDDSAYSSFSSGGWQGEDALSSNANESPMNSSVRGIVETSWSFQYATYPYVYARDEAVSFLGKCFLLGEELYPLLVNMKGVVEKKEFFQRDNYLMLASIRRSFVGHIEELHKPRRTLRNSLRKFSYHMNKQQIESYGVDNNIRDDRSVDIVLESALLSLGRCVDLVKPAGLLVNSVSKADWERALHALEHSMREIREVCDPDRPLSPTEWGKLVEEDPPMLDIGREVTRERQHKEEGDVYNEADDINYGDVNDNSYHDELDLFRDE</sequence>
<organism evidence="2">
    <name type="scientific">Ditylum brightwellii</name>
    <dbReference type="NCBI Taxonomy" id="49249"/>
    <lineage>
        <taxon>Eukaryota</taxon>
        <taxon>Sar</taxon>
        <taxon>Stramenopiles</taxon>
        <taxon>Ochrophyta</taxon>
        <taxon>Bacillariophyta</taxon>
        <taxon>Mediophyceae</taxon>
        <taxon>Lithodesmiophycidae</taxon>
        <taxon>Lithodesmiales</taxon>
        <taxon>Lithodesmiaceae</taxon>
        <taxon>Ditylum</taxon>
    </lineage>
</organism>
<feature type="compositionally biased region" description="Basic and acidic residues" evidence="1">
    <location>
        <begin position="551"/>
        <end position="562"/>
    </location>
</feature>
<feature type="compositionally biased region" description="Acidic residues" evidence="1">
    <location>
        <begin position="563"/>
        <end position="572"/>
    </location>
</feature>
<feature type="compositionally biased region" description="Polar residues" evidence="1">
    <location>
        <begin position="345"/>
        <end position="354"/>
    </location>
</feature>
<dbReference type="AlphaFoldDB" id="A0A7S4VBZ0"/>
<protein>
    <submittedName>
        <fullName evidence="2">Uncharacterized protein</fullName>
    </submittedName>
</protein>
<feature type="region of interest" description="Disordered" evidence="1">
    <location>
        <begin position="316"/>
        <end position="354"/>
    </location>
</feature>
<evidence type="ECO:0000313" key="2">
    <source>
        <dbReference type="EMBL" id="CAE4620209.1"/>
    </source>
</evidence>
<feature type="region of interest" description="Disordered" evidence="1">
    <location>
        <begin position="272"/>
        <end position="293"/>
    </location>
</feature>
<accession>A0A7S4VBZ0</accession>
<feature type="region of interest" description="Disordered" evidence="1">
    <location>
        <begin position="551"/>
        <end position="578"/>
    </location>
</feature>